<dbReference type="InterPro" id="IPR024156">
    <property type="entry name" value="Small_GTPase_ARF"/>
</dbReference>
<comment type="similarity">
    <text evidence="2">Belongs to the SRP receptor beta subunit family.</text>
</comment>
<keyword evidence="7" id="KW-1133">Transmembrane helix</keyword>
<keyword evidence="5" id="KW-0547">Nucleotide-binding</keyword>
<keyword evidence="4" id="KW-0812">Transmembrane</keyword>
<evidence type="ECO:0000256" key="8">
    <source>
        <dbReference type="ARBA" id="ARBA00023134"/>
    </source>
</evidence>
<keyword evidence="10" id="KW-0675">Receptor</keyword>
<dbReference type="InterPro" id="IPR027417">
    <property type="entry name" value="P-loop_NTPase"/>
</dbReference>
<evidence type="ECO:0000256" key="4">
    <source>
        <dbReference type="ARBA" id="ARBA00022692"/>
    </source>
</evidence>
<dbReference type="OrthoDB" id="41266at2759"/>
<keyword evidence="8" id="KW-0342">GTP-binding</keyword>
<name>A0A1J4MJ53_9CRYT</name>
<evidence type="ECO:0000256" key="9">
    <source>
        <dbReference type="ARBA" id="ARBA00023136"/>
    </source>
</evidence>
<protein>
    <recommendedName>
        <fullName evidence="3">Signal recognition particle receptor subunit beta</fullName>
    </recommendedName>
</protein>
<proteinExistence type="inferred from homology"/>
<dbReference type="GO" id="GO:0005789">
    <property type="term" value="C:endoplasmic reticulum membrane"/>
    <property type="evidence" value="ECO:0007669"/>
    <property type="project" value="UniProtKB-SubCell"/>
</dbReference>
<keyword evidence="9" id="KW-0472">Membrane</keyword>
<comment type="subcellular location">
    <subcellularLocation>
        <location evidence="1">Endoplasmic reticulum membrane</location>
        <topology evidence="1">Single-pass membrane protein</topology>
    </subcellularLocation>
</comment>
<reference evidence="11 12" key="1">
    <citation type="submission" date="2016-10" db="EMBL/GenBank/DDBJ databases">
        <title>Reductive evolution of mitochondrial metabolism and differential evolution of invasion-related proteins in Cryptosporidium.</title>
        <authorList>
            <person name="Liu S."/>
            <person name="Roellig D.M."/>
            <person name="Guo Y."/>
            <person name="Li N."/>
            <person name="Frace M.A."/>
            <person name="Tang K."/>
            <person name="Zhang L."/>
            <person name="Feng Y."/>
            <person name="Xiao L."/>
        </authorList>
    </citation>
    <scope>NUCLEOTIDE SEQUENCE [LARGE SCALE GENOMIC DNA]</scope>
    <source>
        <strain evidence="11">39726</strain>
    </source>
</reference>
<evidence type="ECO:0000313" key="11">
    <source>
        <dbReference type="EMBL" id="OII73060.1"/>
    </source>
</evidence>
<organism evidence="11 12">
    <name type="scientific">Cryptosporidium ubiquitum</name>
    <dbReference type="NCBI Taxonomy" id="857276"/>
    <lineage>
        <taxon>Eukaryota</taxon>
        <taxon>Sar</taxon>
        <taxon>Alveolata</taxon>
        <taxon>Apicomplexa</taxon>
        <taxon>Conoidasida</taxon>
        <taxon>Coccidia</taxon>
        <taxon>Eucoccidiorida</taxon>
        <taxon>Eimeriorina</taxon>
        <taxon>Cryptosporidiidae</taxon>
        <taxon>Cryptosporidium</taxon>
    </lineage>
</organism>
<gene>
    <name evidence="11" type="ORF">cubi_02291</name>
</gene>
<accession>A0A1J4MJ53</accession>
<keyword evidence="12" id="KW-1185">Reference proteome</keyword>
<evidence type="ECO:0000256" key="10">
    <source>
        <dbReference type="ARBA" id="ARBA00023170"/>
    </source>
</evidence>
<dbReference type="RefSeq" id="XP_028874424.1">
    <property type="nucleotide sequence ID" value="XM_029019303.1"/>
</dbReference>
<dbReference type="Proteomes" id="UP000186176">
    <property type="component" value="Unassembled WGS sequence"/>
</dbReference>
<evidence type="ECO:0000256" key="7">
    <source>
        <dbReference type="ARBA" id="ARBA00022989"/>
    </source>
</evidence>
<evidence type="ECO:0000256" key="5">
    <source>
        <dbReference type="ARBA" id="ARBA00022741"/>
    </source>
</evidence>
<evidence type="ECO:0000256" key="6">
    <source>
        <dbReference type="ARBA" id="ARBA00022824"/>
    </source>
</evidence>
<dbReference type="EMBL" id="LRBP01000017">
    <property type="protein sequence ID" value="OII73060.1"/>
    <property type="molecule type" value="Genomic_DNA"/>
</dbReference>
<dbReference type="Pfam" id="PF09439">
    <property type="entry name" value="SRPRB"/>
    <property type="match status" value="1"/>
</dbReference>
<dbReference type="VEuPathDB" id="CryptoDB:cubi_02291"/>
<dbReference type="AlphaFoldDB" id="A0A1J4MJ53"/>
<dbReference type="InterPro" id="IPR019009">
    <property type="entry name" value="SRP_receptor_beta_su"/>
</dbReference>
<sequence length="250" mass="29205">MFWVLLFYTIIGVLGVSLLHSLKFVKFSIYFANYIINNIVLSVENTKSRNTYSLIIGPSGSGKTTLFYKVKENKTTKTTTSITPGLTKVNDNRYLVDIPGNRRVIHDFILKYLNKSVSIIFVIDSNDKSSFKDAAEILFSIIREVKKIKTYKNDVSETNKQVYKVLILCNKSDLISSRNISYIKDELERSIRERLFSIQYYNFDNDLSDLIDHDKPFSFENLHFINFQFIKLSFKHSYDEFKSKIDLFLQ</sequence>
<evidence type="ECO:0000313" key="12">
    <source>
        <dbReference type="Proteomes" id="UP000186176"/>
    </source>
</evidence>
<dbReference type="SUPFAM" id="SSF52540">
    <property type="entry name" value="P-loop containing nucleoside triphosphate hydrolases"/>
    <property type="match status" value="1"/>
</dbReference>
<dbReference type="PANTHER" id="PTHR11711">
    <property type="entry name" value="ADP RIBOSYLATION FACTOR-RELATED"/>
    <property type="match status" value="1"/>
</dbReference>
<evidence type="ECO:0000256" key="3">
    <source>
        <dbReference type="ARBA" id="ARBA00020256"/>
    </source>
</evidence>
<comment type="caution">
    <text evidence="11">The sequence shown here is derived from an EMBL/GenBank/DDBJ whole genome shotgun (WGS) entry which is preliminary data.</text>
</comment>
<evidence type="ECO:0000256" key="2">
    <source>
        <dbReference type="ARBA" id="ARBA00005619"/>
    </source>
</evidence>
<evidence type="ECO:0000256" key="1">
    <source>
        <dbReference type="ARBA" id="ARBA00004389"/>
    </source>
</evidence>
<keyword evidence="6" id="KW-0256">Endoplasmic reticulum</keyword>
<dbReference type="GeneID" id="39979082"/>
<dbReference type="GO" id="GO:0005525">
    <property type="term" value="F:GTP binding"/>
    <property type="evidence" value="ECO:0007669"/>
    <property type="project" value="UniProtKB-KW"/>
</dbReference>
<dbReference type="Gene3D" id="3.40.50.300">
    <property type="entry name" value="P-loop containing nucleotide triphosphate hydrolases"/>
    <property type="match status" value="1"/>
</dbReference>